<dbReference type="EMBL" id="LS992241">
    <property type="protein sequence ID" value="SYX84118.1"/>
    <property type="molecule type" value="Genomic_DNA"/>
</dbReference>
<keyword evidence="2 3" id="KW-0040">ANK repeat</keyword>
<evidence type="ECO:0000313" key="5">
    <source>
        <dbReference type="EMBL" id="SYX84118.1"/>
    </source>
</evidence>
<dbReference type="AlphaFoldDB" id="A0A383RAX7"/>
<evidence type="ECO:0000313" key="6">
    <source>
        <dbReference type="Proteomes" id="UP000304148"/>
    </source>
</evidence>
<dbReference type="PANTHER" id="PTHR24188">
    <property type="entry name" value="ANKYRIN REPEAT PROTEIN"/>
    <property type="match status" value="1"/>
</dbReference>
<keyword evidence="1" id="KW-0677">Repeat</keyword>
<reference evidence="6" key="1">
    <citation type="submission" date="2018-08" db="EMBL/GenBank/DDBJ databases">
        <authorList>
            <person name="Chevrot R."/>
        </authorList>
    </citation>
    <scope>NUCLEOTIDE SEQUENCE [LARGE SCALE GENOMIC DNA]</scope>
</reference>
<dbReference type="SUPFAM" id="SSF48403">
    <property type="entry name" value="Ankyrin repeat"/>
    <property type="match status" value="1"/>
</dbReference>
<name>A0A383RAX7_PAEAL</name>
<dbReference type="Gene3D" id="1.25.40.20">
    <property type="entry name" value="Ankyrin repeat-containing domain"/>
    <property type="match status" value="2"/>
</dbReference>
<evidence type="ECO:0000256" key="3">
    <source>
        <dbReference type="PROSITE-ProRule" id="PRU00023"/>
    </source>
</evidence>
<dbReference type="Proteomes" id="UP000304148">
    <property type="component" value="Chromosome"/>
</dbReference>
<accession>A0A383RAX7</accession>
<dbReference type="PRINTS" id="PR01415">
    <property type="entry name" value="ANKYRIN"/>
</dbReference>
<dbReference type="PROSITE" id="PS50088">
    <property type="entry name" value="ANK_REPEAT"/>
    <property type="match status" value="4"/>
</dbReference>
<dbReference type="PROSITE" id="PS50297">
    <property type="entry name" value="ANK_REP_REGION"/>
    <property type="match status" value="3"/>
</dbReference>
<evidence type="ECO:0000256" key="1">
    <source>
        <dbReference type="ARBA" id="ARBA00022737"/>
    </source>
</evidence>
<dbReference type="PANTHER" id="PTHR24188:SF29">
    <property type="entry name" value="GH09064P"/>
    <property type="match status" value="1"/>
</dbReference>
<feature type="repeat" description="ANK" evidence="3">
    <location>
        <begin position="178"/>
        <end position="215"/>
    </location>
</feature>
<feature type="repeat" description="ANK" evidence="3">
    <location>
        <begin position="144"/>
        <end position="177"/>
    </location>
</feature>
<sequence length="242" mass="25901">MFAVLRGMSLLTLAVALAGCEITMDSLLSSGEQQTTQEVNEEMNKLNHALLKAADEGDKEAISKLLVDGADIDATDVRGRTSVIIAIHTNQFELFTFLVEQGANINIRDNQLDNPLLYAGAEGKLDFLKAAIAAGADTTITNRYGGTALIPAADRGHVEIVRELLLNSDVDVNHINNLGWTALLEAIILGDGGKNHQEIVNLLIEHGADVNLADSSGVTPLQHAKKHGYQEMVDVLTNAGVK</sequence>
<protein>
    <recommendedName>
        <fullName evidence="7">Ankyrin</fullName>
    </recommendedName>
</protein>
<organism evidence="5 6">
    <name type="scientific">Paenibacillus alvei</name>
    <name type="common">Bacillus alvei</name>
    <dbReference type="NCBI Taxonomy" id="44250"/>
    <lineage>
        <taxon>Bacteria</taxon>
        <taxon>Bacillati</taxon>
        <taxon>Bacillota</taxon>
        <taxon>Bacilli</taxon>
        <taxon>Bacillales</taxon>
        <taxon>Paenibacillaceae</taxon>
        <taxon>Paenibacillus</taxon>
    </lineage>
</organism>
<gene>
    <name evidence="5" type="ORF">PBLR_12540</name>
</gene>
<feature type="signal peptide" evidence="4">
    <location>
        <begin position="1"/>
        <end position="18"/>
    </location>
</feature>
<feature type="repeat" description="ANK" evidence="3">
    <location>
        <begin position="216"/>
        <end position="242"/>
    </location>
</feature>
<proteinExistence type="predicted"/>
<evidence type="ECO:0008006" key="7">
    <source>
        <dbReference type="Google" id="ProtNLM"/>
    </source>
</evidence>
<dbReference type="InterPro" id="IPR002110">
    <property type="entry name" value="Ankyrin_rpt"/>
</dbReference>
<dbReference type="PROSITE" id="PS51257">
    <property type="entry name" value="PROKAR_LIPOPROTEIN"/>
    <property type="match status" value="1"/>
</dbReference>
<feature type="repeat" description="ANK" evidence="3">
    <location>
        <begin position="78"/>
        <end position="110"/>
    </location>
</feature>
<feature type="chain" id="PRO_5016756384" description="Ankyrin" evidence="4">
    <location>
        <begin position="19"/>
        <end position="242"/>
    </location>
</feature>
<dbReference type="SMART" id="SM00248">
    <property type="entry name" value="ANK"/>
    <property type="match status" value="6"/>
</dbReference>
<keyword evidence="4" id="KW-0732">Signal</keyword>
<dbReference type="Pfam" id="PF12796">
    <property type="entry name" value="Ank_2"/>
    <property type="match status" value="2"/>
</dbReference>
<evidence type="ECO:0000256" key="2">
    <source>
        <dbReference type="ARBA" id="ARBA00023043"/>
    </source>
</evidence>
<dbReference type="InterPro" id="IPR036770">
    <property type="entry name" value="Ankyrin_rpt-contain_sf"/>
</dbReference>
<evidence type="ECO:0000256" key="4">
    <source>
        <dbReference type="SAM" id="SignalP"/>
    </source>
</evidence>